<accession>A0A087M2X8</accession>
<proteinExistence type="inferred from homology"/>
<dbReference type="Proteomes" id="UP000028981">
    <property type="component" value="Unassembled WGS sequence"/>
</dbReference>
<feature type="transmembrane region" description="Helical" evidence="7">
    <location>
        <begin position="97"/>
        <end position="122"/>
    </location>
</feature>
<keyword evidence="10" id="KW-1185">Reference proteome</keyword>
<dbReference type="GO" id="GO:0055085">
    <property type="term" value="P:transmembrane transport"/>
    <property type="evidence" value="ECO:0007669"/>
    <property type="project" value="InterPro"/>
</dbReference>
<dbReference type="PROSITE" id="PS50928">
    <property type="entry name" value="ABC_TM1"/>
    <property type="match status" value="1"/>
</dbReference>
<comment type="similarity">
    <text evidence="7">Belongs to the binding-protein-dependent transport system permease family.</text>
</comment>
<dbReference type="CDD" id="cd06261">
    <property type="entry name" value="TM_PBP2"/>
    <property type="match status" value="1"/>
</dbReference>
<keyword evidence="6 7" id="KW-0472">Membrane</keyword>
<dbReference type="OrthoDB" id="9805855at2"/>
<dbReference type="PANTHER" id="PTHR43163:SF3">
    <property type="entry name" value="PEPTIDE ABC TRANSPORTER PERMEASE PROTEIN"/>
    <property type="match status" value="1"/>
</dbReference>
<name>A0A087M2X8_9HYPH</name>
<keyword evidence="2 7" id="KW-0813">Transport</keyword>
<organism evidence="9 10">
    <name type="scientific">Devosia riboflavina</name>
    <dbReference type="NCBI Taxonomy" id="46914"/>
    <lineage>
        <taxon>Bacteria</taxon>
        <taxon>Pseudomonadati</taxon>
        <taxon>Pseudomonadota</taxon>
        <taxon>Alphaproteobacteria</taxon>
        <taxon>Hyphomicrobiales</taxon>
        <taxon>Devosiaceae</taxon>
        <taxon>Devosia</taxon>
    </lineage>
</organism>
<dbReference type="PANTHER" id="PTHR43163">
    <property type="entry name" value="DIPEPTIDE TRANSPORT SYSTEM PERMEASE PROTEIN DPPB-RELATED"/>
    <property type="match status" value="1"/>
</dbReference>
<dbReference type="InterPro" id="IPR045621">
    <property type="entry name" value="BPD_transp_1_N"/>
</dbReference>
<evidence type="ECO:0000256" key="3">
    <source>
        <dbReference type="ARBA" id="ARBA00022475"/>
    </source>
</evidence>
<feature type="transmembrane region" description="Helical" evidence="7">
    <location>
        <begin position="276"/>
        <end position="299"/>
    </location>
</feature>
<protein>
    <submittedName>
        <fullName evidence="9">ABC transporter permease</fullName>
    </submittedName>
</protein>
<dbReference type="AlphaFoldDB" id="A0A087M2X8"/>
<gene>
    <name evidence="9" type="ORF">JP75_10080</name>
</gene>
<evidence type="ECO:0000256" key="2">
    <source>
        <dbReference type="ARBA" id="ARBA00022448"/>
    </source>
</evidence>
<keyword evidence="4 7" id="KW-0812">Transmembrane</keyword>
<evidence type="ECO:0000313" key="10">
    <source>
        <dbReference type="Proteomes" id="UP000028981"/>
    </source>
</evidence>
<sequence length="313" mass="33148">MTGYVIQRFASAMLLLLTITAVAYGLIYSGGAEVSRSILGELATDEQVAAKNVELGLDQPLPIQYGNWLANAVRGDLGRSWFSAERVSDAIASRLGVTLSIVSVAILICTVISVALGAFAAVRRGWWDRAVQIVSVIGEALPNFWVGLLLVATFAISLRLFPATGFVPLNRSPLGWLSSITLPVTALVIGGVASAAAQVRGALIDVLSRDYIRTLRARGLPENRVILRHALRNAAPAAITVLSLQFIGMIGGAVMIEKVFALPGMGTLAIDATVRGDIPVIMGVLITMALIVVVVNLFVDLANAWINPKARLA</sequence>
<feature type="transmembrane region" description="Helical" evidence="7">
    <location>
        <begin position="174"/>
        <end position="199"/>
    </location>
</feature>
<dbReference type="STRING" id="46914.JP75_10080"/>
<feature type="domain" description="ABC transmembrane type-1" evidence="8">
    <location>
        <begin position="95"/>
        <end position="303"/>
    </location>
</feature>
<dbReference type="EMBL" id="JQGC01000007">
    <property type="protein sequence ID" value="KFL31231.1"/>
    <property type="molecule type" value="Genomic_DNA"/>
</dbReference>
<reference evidence="9 10" key="1">
    <citation type="submission" date="2014-08" db="EMBL/GenBank/DDBJ databases">
        <authorList>
            <person name="Hassan Y.I."/>
            <person name="Lepp D."/>
            <person name="Zhou T."/>
        </authorList>
    </citation>
    <scope>NUCLEOTIDE SEQUENCE [LARGE SCALE GENOMIC DNA]</scope>
    <source>
        <strain evidence="9 10">IFO13584</strain>
    </source>
</reference>
<evidence type="ECO:0000313" key="9">
    <source>
        <dbReference type="EMBL" id="KFL31231.1"/>
    </source>
</evidence>
<dbReference type="Pfam" id="PF19300">
    <property type="entry name" value="BPD_transp_1_N"/>
    <property type="match status" value="1"/>
</dbReference>
<comment type="caution">
    <text evidence="9">The sequence shown here is derived from an EMBL/GenBank/DDBJ whole genome shotgun (WGS) entry which is preliminary data.</text>
</comment>
<dbReference type="GO" id="GO:0005886">
    <property type="term" value="C:plasma membrane"/>
    <property type="evidence" value="ECO:0007669"/>
    <property type="project" value="UniProtKB-SubCell"/>
</dbReference>
<dbReference type="Gene3D" id="1.10.3720.10">
    <property type="entry name" value="MetI-like"/>
    <property type="match status" value="1"/>
</dbReference>
<evidence type="ECO:0000256" key="5">
    <source>
        <dbReference type="ARBA" id="ARBA00022989"/>
    </source>
</evidence>
<dbReference type="SUPFAM" id="SSF161098">
    <property type="entry name" value="MetI-like"/>
    <property type="match status" value="1"/>
</dbReference>
<comment type="subcellular location">
    <subcellularLocation>
        <location evidence="1 7">Cell membrane</location>
        <topology evidence="1 7">Multi-pass membrane protein</topology>
    </subcellularLocation>
</comment>
<keyword evidence="3" id="KW-1003">Cell membrane</keyword>
<evidence type="ECO:0000256" key="4">
    <source>
        <dbReference type="ARBA" id="ARBA00022692"/>
    </source>
</evidence>
<feature type="transmembrane region" description="Helical" evidence="7">
    <location>
        <begin position="234"/>
        <end position="256"/>
    </location>
</feature>
<feature type="transmembrane region" description="Helical" evidence="7">
    <location>
        <begin position="143"/>
        <end position="162"/>
    </location>
</feature>
<evidence type="ECO:0000256" key="1">
    <source>
        <dbReference type="ARBA" id="ARBA00004651"/>
    </source>
</evidence>
<dbReference type="RefSeq" id="WP_035082333.1">
    <property type="nucleotide sequence ID" value="NZ_JQGC01000007.1"/>
</dbReference>
<dbReference type="InterPro" id="IPR000515">
    <property type="entry name" value="MetI-like"/>
</dbReference>
<evidence type="ECO:0000256" key="7">
    <source>
        <dbReference type="RuleBase" id="RU363032"/>
    </source>
</evidence>
<keyword evidence="5 7" id="KW-1133">Transmembrane helix</keyword>
<evidence type="ECO:0000259" key="8">
    <source>
        <dbReference type="PROSITE" id="PS50928"/>
    </source>
</evidence>
<dbReference type="Pfam" id="PF00528">
    <property type="entry name" value="BPD_transp_1"/>
    <property type="match status" value="1"/>
</dbReference>
<dbReference type="InterPro" id="IPR035906">
    <property type="entry name" value="MetI-like_sf"/>
</dbReference>
<evidence type="ECO:0000256" key="6">
    <source>
        <dbReference type="ARBA" id="ARBA00023136"/>
    </source>
</evidence>